<evidence type="ECO:0000313" key="2">
    <source>
        <dbReference type="Proteomes" id="UP000242381"/>
    </source>
</evidence>
<evidence type="ECO:0000313" key="1">
    <source>
        <dbReference type="EMBL" id="ORE13357.1"/>
    </source>
</evidence>
<feature type="non-terminal residue" evidence="1">
    <location>
        <position position="1"/>
    </location>
</feature>
<dbReference type="AlphaFoldDB" id="A0A1X0RMW6"/>
<organism evidence="1 2">
    <name type="scientific">Rhizopus microsporus</name>
    <dbReference type="NCBI Taxonomy" id="58291"/>
    <lineage>
        <taxon>Eukaryota</taxon>
        <taxon>Fungi</taxon>
        <taxon>Fungi incertae sedis</taxon>
        <taxon>Mucoromycota</taxon>
        <taxon>Mucoromycotina</taxon>
        <taxon>Mucoromycetes</taxon>
        <taxon>Mucorales</taxon>
        <taxon>Mucorineae</taxon>
        <taxon>Rhizopodaceae</taxon>
        <taxon>Rhizopus</taxon>
    </lineage>
</organism>
<dbReference type="EMBL" id="KV921544">
    <property type="protein sequence ID" value="ORE13357.1"/>
    <property type="molecule type" value="Genomic_DNA"/>
</dbReference>
<accession>A0A1X0RMW6</accession>
<reference evidence="1 2" key="1">
    <citation type="journal article" date="2016" name="Proc. Natl. Acad. Sci. U.S.A.">
        <title>Lipid metabolic changes in an early divergent fungus govern the establishment of a mutualistic symbiosis with endobacteria.</title>
        <authorList>
            <person name="Lastovetsky O.A."/>
            <person name="Gaspar M.L."/>
            <person name="Mondo S.J."/>
            <person name="LaButti K.M."/>
            <person name="Sandor L."/>
            <person name="Grigoriev I.V."/>
            <person name="Henry S.A."/>
            <person name="Pawlowska T.E."/>
        </authorList>
    </citation>
    <scope>NUCLEOTIDE SEQUENCE [LARGE SCALE GENOMIC DNA]</scope>
    <source>
        <strain evidence="1 2">ATCC 11559</strain>
    </source>
</reference>
<dbReference type="Proteomes" id="UP000242381">
    <property type="component" value="Unassembled WGS sequence"/>
</dbReference>
<name>A0A1X0RMW6_RHIZD</name>
<proteinExistence type="predicted"/>
<gene>
    <name evidence="1" type="ORF">BCV71DRAFT_189376</name>
</gene>
<protein>
    <submittedName>
        <fullName evidence="1">Uncharacterized protein</fullName>
    </submittedName>
</protein>
<sequence length="69" mass="8412">KNLQIRYEWFIKWKDLDLDYTKNCVFIDKAGFCYRMEIMISILGKDRVYALSIRDIKWYVSIIAIRITN</sequence>